<dbReference type="InterPro" id="IPR001584">
    <property type="entry name" value="Integrase_cat-core"/>
</dbReference>
<sequence length="1774" mass="202763">MSNEDYFTEAESDNSSSLSELKKQRGTLKGRLTLFEKYLNKLSNVTLSEKQQAELLLRIESVLNLFNSFNEIQEQIEQLCSSSELPKQLEYREYFENLYFDMMSAAKCFIKVDTDKSESSKCSHASISNNSVSVKLPEIRLAVFDGSYDHWLEYKHSYLSMIHKRSDLDAIQKFHYLKSSLRGSALEVISALEFTAVNYTHAWELLESRYHNNRLLIHNHVKSLFTAQSINKESPMQIRKLIDVVLRNLQALKSLDEPTDSWDTLIIYIMVSKLDTSTEREWENHKGTLFSNLQKGKIKLEDLLNFLRNRADMLDMVHNSNSRKPQSHLSNSNKSFDNNNNISRRQTNVNPQVQQSHSFVSTRKYSTSDRPMRQCALCGNMHSLYACIKFLNLPVQERIKFINEKKLCCNCLRAGHSVSECNFGPCKQCQKKHNSLLHNESVYIASTPVSPVTSAHNSQSADKGQVSVVSHAMNFINHAQSSNDKEPSISLSQVLLSTALVEVMDNNNKYHTARALLDSGSQNCFVSSKLCEFLNVSIIQSTIHISGVGHTVSQSNKLCDINMRSKTNEYNTRIKCFILPCITSSLPSTHIDSATLSIPDDICLADPTFNSPSAIDLLIGADVFWDLLDEGRLRLPSGPYLQKSKLGWLLSGPLLIPNNNLHSNKVIQCNFAQMSSLDIQLRKFWELEEVSGSKNLLTEDERQCEESFINTTKRDSNGRFAVRIPLKESADALGDSYEKAKSRFLSLERKLNKSPKYKEMYVNFMREYINLNHMTPIKEYTQPCYFLPHHGVFREHSITTKLRVVFDASATTTTNKSLNDIQRIGPPLQNDIFSILLRFRSYKYVACADVEKMYRQILIQNDQRTLQLILWRENSTDELVVYQLNTVTYGTASAPYLSMRCLRQLAYETTDDVIARVIIEDFFVDDLITGDDDPVILSNICENVSTVLKSGCFPLRKWTFNHDVNIKTSKELAIGEYCQNKTLGLGWQVDKDELHFTTSLENKPIITKRTIMSIISQIYDPLGLLSPTIIIAKIMLQKLWLLKIDWDDVVPIDIECQWNQFLNTLSHLPELRIPRYVMSEDKQTCELHIFTDASQDAYGACAYIRTYNSDSDLPITIKLLCAKSKVAPVKTVCTIPRLELCGALLGARLYHKIINSLRLTFTRIIFWTDSTIVIGWLRMSPYNLKTFVQNRVSQINELTGDAVWLHIDGKSNPADIVSRGLTLNKLKHNELWWHGPLFLRDRNLTYSNNIFIDQTQLPEVKTQHISMVCNELNYNNELVDFNRFSSFNRLRRAGAYVLRFVNNIRVSKLHRTVGPLSTNELNASVIMLTQLAQSQSFSEEYSDLVKRSVVKAKRLIGLNIFVDENKLIRVGGRLRNSPHFDNDKKHPVLLCSKHRLTILLFRYEHIQLLHGGPQLLLACIRESWWPLGGRNLARKTVHDCVTCTRMKGRTFQPLMGDLPAERLEPGFPFMRSGVDYAGPVMILNRRTRGATLSKGYICLFTCLCTRSIHLELVTSLSTNDYILALKRFISRRGKPAEIMSDNGRNFVGAEKELYSSIYDKSKEIKDFSSNNNIKFSFIPPYAPHFGGCWELGVKLCKHHLRRVVGNSNLTFEELSTVLAQIEAILNSRPLTPLSTDPNDLQALTPAHFLIGRPLTAPATRDVTDKPTHRLLRYDVIEQMRQHFWRRWAKEYVSELQSRSKWKTNQSEVELNKLVLIKDDNLPPLQWKLGRIIRIYPGTDGISRVADLLTSSGTTRRAFSKICPLPVEADTAASI</sequence>
<dbReference type="InterPro" id="IPR005312">
    <property type="entry name" value="DUF1759"/>
</dbReference>
<feature type="domain" description="Integrase catalytic" evidence="2">
    <location>
        <begin position="1464"/>
        <end position="1653"/>
    </location>
</feature>
<evidence type="ECO:0000313" key="4">
    <source>
        <dbReference type="RefSeq" id="XP_052751883.1"/>
    </source>
</evidence>
<gene>
    <name evidence="4" type="primary">LOC128200932</name>
</gene>
<feature type="region of interest" description="Disordered" evidence="1">
    <location>
        <begin position="319"/>
        <end position="363"/>
    </location>
</feature>
<dbReference type="SUPFAM" id="SSF56672">
    <property type="entry name" value="DNA/RNA polymerases"/>
    <property type="match status" value="1"/>
</dbReference>
<dbReference type="InterPro" id="IPR012337">
    <property type="entry name" value="RNaseH-like_sf"/>
</dbReference>
<dbReference type="Gene3D" id="3.30.420.10">
    <property type="entry name" value="Ribonuclease H-like superfamily/Ribonuclease H"/>
    <property type="match status" value="1"/>
</dbReference>
<proteinExistence type="predicted"/>
<accession>A0ABM3ML48</accession>
<evidence type="ECO:0000256" key="1">
    <source>
        <dbReference type="SAM" id="MobiDB-lite"/>
    </source>
</evidence>
<dbReference type="InterPro" id="IPR036397">
    <property type="entry name" value="RNaseH_sf"/>
</dbReference>
<dbReference type="InterPro" id="IPR008042">
    <property type="entry name" value="Retrotrans_Pao"/>
</dbReference>
<dbReference type="GeneID" id="128200932"/>
<dbReference type="CDD" id="cd01644">
    <property type="entry name" value="RT_pepA17"/>
    <property type="match status" value="1"/>
</dbReference>
<dbReference type="Pfam" id="PF03564">
    <property type="entry name" value="DUF1759"/>
    <property type="match status" value="1"/>
</dbReference>
<dbReference type="PANTHER" id="PTHR47331:SF1">
    <property type="entry name" value="GAG-LIKE PROTEIN"/>
    <property type="match status" value="1"/>
</dbReference>
<dbReference type="RefSeq" id="XP_052751883.1">
    <property type="nucleotide sequence ID" value="XM_052895923.1"/>
</dbReference>
<organism evidence="3 4">
    <name type="scientific">Galleria mellonella</name>
    <name type="common">Greater wax moth</name>
    <dbReference type="NCBI Taxonomy" id="7137"/>
    <lineage>
        <taxon>Eukaryota</taxon>
        <taxon>Metazoa</taxon>
        <taxon>Ecdysozoa</taxon>
        <taxon>Arthropoda</taxon>
        <taxon>Hexapoda</taxon>
        <taxon>Insecta</taxon>
        <taxon>Pterygota</taxon>
        <taxon>Neoptera</taxon>
        <taxon>Endopterygota</taxon>
        <taxon>Lepidoptera</taxon>
        <taxon>Glossata</taxon>
        <taxon>Ditrysia</taxon>
        <taxon>Pyraloidea</taxon>
        <taxon>Pyralidae</taxon>
        <taxon>Galleriinae</taxon>
        <taxon>Galleria</taxon>
    </lineage>
</organism>
<keyword evidence="3" id="KW-1185">Reference proteome</keyword>
<dbReference type="SUPFAM" id="SSF53098">
    <property type="entry name" value="Ribonuclease H-like"/>
    <property type="match status" value="1"/>
</dbReference>
<dbReference type="Pfam" id="PF05380">
    <property type="entry name" value="Peptidase_A17"/>
    <property type="match status" value="1"/>
</dbReference>
<name>A0ABM3ML48_GALME</name>
<dbReference type="InterPro" id="IPR043502">
    <property type="entry name" value="DNA/RNA_pol_sf"/>
</dbReference>
<dbReference type="PROSITE" id="PS50994">
    <property type="entry name" value="INTEGRASE"/>
    <property type="match status" value="1"/>
</dbReference>
<feature type="compositionally biased region" description="Polar residues" evidence="1">
    <location>
        <begin position="319"/>
        <end position="329"/>
    </location>
</feature>
<dbReference type="Pfam" id="PF18701">
    <property type="entry name" value="DUF5641"/>
    <property type="match status" value="1"/>
</dbReference>
<dbReference type="Proteomes" id="UP001652740">
    <property type="component" value="Unplaced"/>
</dbReference>
<protein>
    <submittedName>
        <fullName evidence="4">Uncharacterized protein LOC128200932</fullName>
    </submittedName>
</protein>
<dbReference type="InterPro" id="IPR040676">
    <property type="entry name" value="DUF5641"/>
</dbReference>
<feature type="compositionally biased region" description="Low complexity" evidence="1">
    <location>
        <begin position="330"/>
        <end position="343"/>
    </location>
</feature>
<evidence type="ECO:0000313" key="3">
    <source>
        <dbReference type="Proteomes" id="UP001652740"/>
    </source>
</evidence>
<dbReference type="CDD" id="cd00303">
    <property type="entry name" value="retropepsin_like"/>
    <property type="match status" value="1"/>
</dbReference>
<feature type="compositionally biased region" description="Polar residues" evidence="1">
    <location>
        <begin position="344"/>
        <end position="363"/>
    </location>
</feature>
<dbReference type="PANTHER" id="PTHR47331">
    <property type="entry name" value="PHD-TYPE DOMAIN-CONTAINING PROTEIN"/>
    <property type="match status" value="1"/>
</dbReference>
<reference evidence="4" key="1">
    <citation type="submission" date="2025-08" db="UniProtKB">
        <authorList>
            <consortium name="RefSeq"/>
        </authorList>
    </citation>
    <scope>IDENTIFICATION</scope>
    <source>
        <tissue evidence="4">Whole larvae</tissue>
    </source>
</reference>
<evidence type="ECO:0000259" key="2">
    <source>
        <dbReference type="PROSITE" id="PS50994"/>
    </source>
</evidence>